<reference evidence="2" key="2">
    <citation type="submission" date="2015-06" db="UniProtKB">
        <authorList>
            <consortium name="EnsemblMetazoa"/>
        </authorList>
    </citation>
    <scope>IDENTIFICATION</scope>
</reference>
<reference evidence="3" key="1">
    <citation type="submission" date="2011-08" db="EMBL/GenBank/DDBJ databases">
        <authorList>
            <person name="Rombauts S."/>
        </authorList>
    </citation>
    <scope>NUCLEOTIDE SEQUENCE</scope>
    <source>
        <strain evidence="3">London</strain>
    </source>
</reference>
<name>T1L5M9_TETUR</name>
<dbReference type="EnsemblMetazoa" id="tetur49g00170.1">
    <property type="protein sequence ID" value="tetur49g00170.1"/>
    <property type="gene ID" value="tetur49g00170"/>
</dbReference>
<accession>T1L5M9</accession>
<dbReference type="HOGENOM" id="CLU_125653_0_0_1"/>
<evidence type="ECO:0000256" key="1">
    <source>
        <dbReference type="SAM" id="SignalP"/>
    </source>
</evidence>
<keyword evidence="3" id="KW-1185">Reference proteome</keyword>
<evidence type="ECO:0000313" key="3">
    <source>
        <dbReference type="Proteomes" id="UP000015104"/>
    </source>
</evidence>
<sequence>MRSFTIVILSLVVYTVSGAAIVSQDELTTESAIDNQETPVNNEAEELLKTIDELLKEINNALHLAYSILHPSGQDGFPGFRPQHFDEDEDDDEAWFEEHKHFSGFRGFGNQKFGGHRFDENE</sequence>
<organism evidence="2 3">
    <name type="scientific">Tetranychus urticae</name>
    <name type="common">Two-spotted spider mite</name>
    <dbReference type="NCBI Taxonomy" id="32264"/>
    <lineage>
        <taxon>Eukaryota</taxon>
        <taxon>Metazoa</taxon>
        <taxon>Ecdysozoa</taxon>
        <taxon>Arthropoda</taxon>
        <taxon>Chelicerata</taxon>
        <taxon>Arachnida</taxon>
        <taxon>Acari</taxon>
        <taxon>Acariformes</taxon>
        <taxon>Trombidiformes</taxon>
        <taxon>Prostigmata</taxon>
        <taxon>Eleutherengona</taxon>
        <taxon>Raphignathae</taxon>
        <taxon>Tetranychoidea</taxon>
        <taxon>Tetranychidae</taxon>
        <taxon>Tetranychus</taxon>
    </lineage>
</organism>
<proteinExistence type="predicted"/>
<dbReference type="AlphaFoldDB" id="T1L5M9"/>
<protein>
    <submittedName>
        <fullName evidence="2">Uncharacterized protein</fullName>
    </submittedName>
</protein>
<dbReference type="Proteomes" id="UP000015104">
    <property type="component" value="Unassembled WGS sequence"/>
</dbReference>
<keyword evidence="1" id="KW-0732">Signal</keyword>
<dbReference type="EMBL" id="CAEY01001341">
    <property type="status" value="NOT_ANNOTATED_CDS"/>
    <property type="molecule type" value="Genomic_DNA"/>
</dbReference>
<feature type="signal peptide" evidence="1">
    <location>
        <begin position="1"/>
        <end position="18"/>
    </location>
</feature>
<feature type="chain" id="PRO_5004592294" evidence="1">
    <location>
        <begin position="19"/>
        <end position="122"/>
    </location>
</feature>
<evidence type="ECO:0000313" key="2">
    <source>
        <dbReference type="EnsemblMetazoa" id="tetur49g00170.1"/>
    </source>
</evidence>